<reference evidence="3 4" key="2">
    <citation type="submission" date="2016-06" db="EMBL/GenBank/DDBJ databases">
        <authorList>
            <person name="Rodrigo-Torres L."/>
            <person name="Arahal D.R."/>
        </authorList>
    </citation>
    <scope>NUCLEOTIDE SEQUENCE [LARGE SCALE GENOMIC DNA]</scope>
    <source>
        <strain evidence="3 4">CECT 5116</strain>
    </source>
</reference>
<dbReference type="EMBL" id="FLRB01000006">
    <property type="protein sequence ID" value="SBT20513.1"/>
    <property type="molecule type" value="Genomic_DNA"/>
</dbReference>
<keyword evidence="4" id="KW-1185">Reference proteome</keyword>
<feature type="domain" description="DUF6891" evidence="1">
    <location>
        <begin position="3"/>
        <end position="183"/>
    </location>
</feature>
<dbReference type="OrthoDB" id="5515732at2"/>
<dbReference type="EMBL" id="FLRA01000003">
    <property type="protein sequence ID" value="SBT16797.1"/>
    <property type="molecule type" value="Genomic_DNA"/>
</dbReference>
<sequence>MNEVNQYILDTIKSHVWGGFDTPDDIQEVISDLLEEGADEKMLRESVSTEFMKKLEAEKSWPKVTDIDRLESVFLTLKTNGILCLHNAGYTMSDGHEDSDEALSSYPKDKFFGYCFYHGQDLERAVSGEGLMLAYDHVNGDVPEKINVAQTIQKALKKAGFDVEWDGTTNQRLSIPKFDWKHRANSR</sequence>
<dbReference type="Proteomes" id="UP000092871">
    <property type="component" value="Unassembled WGS sequence"/>
</dbReference>
<dbReference type="AlphaFoldDB" id="A0A1C3JNX0"/>
<gene>
    <name evidence="2" type="ORF">MGA5115_00881</name>
    <name evidence="3" type="ORF">MGA5116_01099</name>
</gene>
<dbReference type="Pfam" id="PF21831">
    <property type="entry name" value="DUF6891"/>
    <property type="match status" value="1"/>
</dbReference>
<evidence type="ECO:0000259" key="1">
    <source>
        <dbReference type="Pfam" id="PF21831"/>
    </source>
</evidence>
<name>A0A1C3JNX0_9GAMM</name>
<protein>
    <recommendedName>
        <fullName evidence="1">DUF6891 domain-containing protein</fullName>
    </recommendedName>
</protein>
<dbReference type="Proteomes" id="UP000092840">
    <property type="component" value="Unassembled WGS sequence"/>
</dbReference>
<evidence type="ECO:0000313" key="5">
    <source>
        <dbReference type="Proteomes" id="UP000092871"/>
    </source>
</evidence>
<proteinExistence type="predicted"/>
<organism evidence="2 5">
    <name type="scientific">Marinomonas gallaica</name>
    <dbReference type="NCBI Taxonomy" id="1806667"/>
    <lineage>
        <taxon>Bacteria</taxon>
        <taxon>Pseudomonadati</taxon>
        <taxon>Pseudomonadota</taxon>
        <taxon>Gammaproteobacteria</taxon>
        <taxon>Oceanospirillales</taxon>
        <taxon>Oceanospirillaceae</taxon>
        <taxon>Marinomonas</taxon>
    </lineage>
</organism>
<dbReference type="RefSeq" id="WP_067032431.1">
    <property type="nucleotide sequence ID" value="NZ_FLRA01000003.1"/>
</dbReference>
<accession>A0A1C3JNX0</accession>
<dbReference type="InterPro" id="IPR054186">
    <property type="entry name" value="DUF6891"/>
</dbReference>
<reference evidence="2 5" key="1">
    <citation type="submission" date="2016-06" db="EMBL/GenBank/DDBJ databases">
        <authorList>
            <person name="Kjaerup R.B."/>
            <person name="Dalgaard T.S."/>
            <person name="Juul-Madsen H.R."/>
        </authorList>
    </citation>
    <scope>NUCLEOTIDE SEQUENCE [LARGE SCALE GENOMIC DNA]</scope>
    <source>
        <strain evidence="2 5">CECT 5115</strain>
    </source>
</reference>
<evidence type="ECO:0000313" key="4">
    <source>
        <dbReference type="Proteomes" id="UP000092840"/>
    </source>
</evidence>
<evidence type="ECO:0000313" key="3">
    <source>
        <dbReference type="EMBL" id="SBT20513.1"/>
    </source>
</evidence>
<evidence type="ECO:0000313" key="2">
    <source>
        <dbReference type="EMBL" id="SBT16797.1"/>
    </source>
</evidence>